<dbReference type="RefSeq" id="XP_018030074.1">
    <property type="nucleotide sequence ID" value="XM_018179605.1"/>
</dbReference>
<evidence type="ECO:0000313" key="2">
    <source>
        <dbReference type="Proteomes" id="UP000077069"/>
    </source>
</evidence>
<gene>
    <name evidence="1" type="ORF">CC84DRAFT_1169223</name>
</gene>
<protein>
    <recommendedName>
        <fullName evidence="3">BTB domain-containing protein</fullName>
    </recommendedName>
</protein>
<accession>A0A177BYE7</accession>
<evidence type="ECO:0008006" key="3">
    <source>
        <dbReference type="Google" id="ProtNLM"/>
    </source>
</evidence>
<name>A0A177BYE7_9PLEO</name>
<dbReference type="GeneID" id="28763091"/>
<dbReference type="OrthoDB" id="3794732at2759"/>
<proteinExistence type="predicted"/>
<organism evidence="1 2">
    <name type="scientific">Paraphaeosphaeria sporulosa</name>
    <dbReference type="NCBI Taxonomy" id="1460663"/>
    <lineage>
        <taxon>Eukaryota</taxon>
        <taxon>Fungi</taxon>
        <taxon>Dikarya</taxon>
        <taxon>Ascomycota</taxon>
        <taxon>Pezizomycotina</taxon>
        <taxon>Dothideomycetes</taxon>
        <taxon>Pleosporomycetidae</taxon>
        <taxon>Pleosporales</taxon>
        <taxon>Massarineae</taxon>
        <taxon>Didymosphaeriaceae</taxon>
        <taxon>Paraphaeosphaeria</taxon>
    </lineage>
</organism>
<sequence length="215" mass="24340">MIRVIFAPKEAGLINAEHVSKAQQEKGLSVPLNLLRSSSQFLKAATKPEWDDLRDDGRTVTPRCDPVLFKTYVHWLHSGTIPRPDDNVPDYKDFVFLSKLYVLGEYLMDVIFKNAIIEAIIAISIKEKYCPIGEAVRIIYEGTSAGSPARRLMTDFCASNANDDPSWTDEFQNCPHEFLVDTMKALVSARPRTSGEYPLDIKYEHYQEPFPTLAP</sequence>
<keyword evidence="2" id="KW-1185">Reference proteome</keyword>
<dbReference type="InParanoid" id="A0A177BYE7"/>
<dbReference type="AlphaFoldDB" id="A0A177BYE7"/>
<reference evidence="1 2" key="1">
    <citation type="submission" date="2016-05" db="EMBL/GenBank/DDBJ databases">
        <title>Comparative analysis of secretome profiles of manganese(II)-oxidizing ascomycete fungi.</title>
        <authorList>
            <consortium name="DOE Joint Genome Institute"/>
            <person name="Zeiner C.A."/>
            <person name="Purvine S.O."/>
            <person name="Zink E.M."/>
            <person name="Wu S."/>
            <person name="Pasa-Tolic L."/>
            <person name="Chaput D.L."/>
            <person name="Haridas S."/>
            <person name="Grigoriev I.V."/>
            <person name="Santelli C.M."/>
            <person name="Hansel C.M."/>
        </authorList>
    </citation>
    <scope>NUCLEOTIDE SEQUENCE [LARGE SCALE GENOMIC DNA]</scope>
    <source>
        <strain evidence="1 2">AP3s5-JAC2a</strain>
    </source>
</reference>
<dbReference type="EMBL" id="KV441561">
    <property type="protein sequence ID" value="OAF99708.1"/>
    <property type="molecule type" value="Genomic_DNA"/>
</dbReference>
<dbReference type="Proteomes" id="UP000077069">
    <property type="component" value="Unassembled WGS sequence"/>
</dbReference>
<evidence type="ECO:0000313" key="1">
    <source>
        <dbReference type="EMBL" id="OAF99708.1"/>
    </source>
</evidence>